<sequence>MACFPQPGRLVWIGVRAAKRAPVTSLAQVQAHAGRGLAGDHYAQPERPAGGRRKRQVTLMQAEHLAVLGALLEEPPIDPLRLRRNLVVAGINLLALKDKRFRVGTAVLEMTGLAHPCSRMEAELGRGGYNAMRGHGGITAAVVTSGSLAVGDPVAPLPPEAADVR</sequence>
<comment type="caution">
    <text evidence="2">The sequence shown here is derived from an EMBL/GenBank/DDBJ whole genome shotgun (WGS) entry which is preliminary data.</text>
</comment>
<name>A0ABS1CHM6_9GAMM</name>
<evidence type="ECO:0000313" key="3">
    <source>
        <dbReference type="Proteomes" id="UP000748752"/>
    </source>
</evidence>
<protein>
    <submittedName>
        <fullName evidence="2">MOSC domain-containing protein</fullName>
    </submittedName>
</protein>
<evidence type="ECO:0000313" key="2">
    <source>
        <dbReference type="EMBL" id="MBK1631430.1"/>
    </source>
</evidence>
<dbReference type="InterPro" id="IPR011037">
    <property type="entry name" value="Pyrv_Knase-like_insert_dom_sf"/>
</dbReference>
<dbReference type="Pfam" id="PF03473">
    <property type="entry name" value="MOSC"/>
    <property type="match status" value="1"/>
</dbReference>
<keyword evidence="3" id="KW-1185">Reference proteome</keyword>
<dbReference type="PANTHER" id="PTHR36930:SF1">
    <property type="entry name" value="MOSC DOMAIN-CONTAINING PROTEIN"/>
    <property type="match status" value="1"/>
</dbReference>
<dbReference type="Gene3D" id="2.40.33.20">
    <property type="entry name" value="PK beta-barrel domain-like"/>
    <property type="match status" value="1"/>
</dbReference>
<dbReference type="PROSITE" id="PS51340">
    <property type="entry name" value="MOSC"/>
    <property type="match status" value="1"/>
</dbReference>
<gene>
    <name evidence="2" type="ORF">CKO31_11900</name>
</gene>
<feature type="domain" description="MOSC" evidence="1">
    <location>
        <begin position="21"/>
        <end position="157"/>
    </location>
</feature>
<dbReference type="PANTHER" id="PTHR36930">
    <property type="entry name" value="METAL-SULFUR CLUSTER BIOSYNTHESIS PROTEINS YUAD-RELATED"/>
    <property type="match status" value="1"/>
</dbReference>
<proteinExistence type="predicted"/>
<organism evidence="2 3">
    <name type="scientific">Thiohalocapsa halophila</name>
    <dbReference type="NCBI Taxonomy" id="69359"/>
    <lineage>
        <taxon>Bacteria</taxon>
        <taxon>Pseudomonadati</taxon>
        <taxon>Pseudomonadota</taxon>
        <taxon>Gammaproteobacteria</taxon>
        <taxon>Chromatiales</taxon>
        <taxon>Chromatiaceae</taxon>
        <taxon>Thiohalocapsa</taxon>
    </lineage>
</organism>
<dbReference type="InterPro" id="IPR052716">
    <property type="entry name" value="MOSC_domain"/>
</dbReference>
<accession>A0ABS1CHM6</accession>
<dbReference type="SUPFAM" id="SSF50800">
    <property type="entry name" value="PK beta-barrel domain-like"/>
    <property type="match status" value="1"/>
</dbReference>
<dbReference type="Proteomes" id="UP000748752">
    <property type="component" value="Unassembled WGS sequence"/>
</dbReference>
<dbReference type="EMBL" id="NRRV01000026">
    <property type="protein sequence ID" value="MBK1631430.1"/>
    <property type="molecule type" value="Genomic_DNA"/>
</dbReference>
<evidence type="ECO:0000259" key="1">
    <source>
        <dbReference type="PROSITE" id="PS51340"/>
    </source>
</evidence>
<reference evidence="2 3" key="1">
    <citation type="journal article" date="2020" name="Microorganisms">
        <title>Osmotic Adaptation and Compatible Solute Biosynthesis of Phototrophic Bacteria as Revealed from Genome Analyses.</title>
        <authorList>
            <person name="Imhoff J.F."/>
            <person name="Rahn T."/>
            <person name="Kunzel S."/>
            <person name="Keller A."/>
            <person name="Neulinger S.C."/>
        </authorList>
    </citation>
    <scope>NUCLEOTIDE SEQUENCE [LARGE SCALE GENOMIC DNA]</scope>
    <source>
        <strain evidence="2 3">DSM 6210</strain>
    </source>
</reference>
<dbReference type="InterPro" id="IPR005302">
    <property type="entry name" value="MoCF_Sase_C"/>
</dbReference>